<dbReference type="InterPro" id="IPR017926">
    <property type="entry name" value="GATASE"/>
</dbReference>
<name>A0A521EAZ3_9BACL</name>
<dbReference type="GO" id="GO:0005829">
    <property type="term" value="C:cytosol"/>
    <property type="evidence" value="ECO:0007669"/>
    <property type="project" value="TreeGrafter"/>
</dbReference>
<dbReference type="PRINTS" id="PR00096">
    <property type="entry name" value="GATASE"/>
</dbReference>
<sequence>MYVQKLLKKVIRGGFSVEHPFPTTQRSRRRSQPFSGYFVRWLGPEGVKRTPSTSLLEERDAETEISPSTLCLCMHVDRFCMDRLAEERREEKRGDERMILMIDNYDSFTYNLVQYLGELGEELSVVRNDQLDTETIQRMNPEAIVLSPGPGTPDDAGITLETVRRFAGEIPMLGVCLGHQSIAQAFGGQIVQADRLMHGKTSPIVHDGKTLFQGIPSPFRANRYHSLIVDPQSVPEEFEISAQTSEGEIMAIRHREFPLEGVQFHPESIITDHGKRLLANFLNVYSRRTTETR</sequence>
<dbReference type="AlphaFoldDB" id="A0A521EAZ3"/>
<dbReference type="PANTHER" id="PTHR43418:SF4">
    <property type="entry name" value="MULTIFUNCTIONAL TRYPTOPHAN BIOSYNTHESIS PROTEIN"/>
    <property type="match status" value="1"/>
</dbReference>
<protein>
    <submittedName>
        <fullName evidence="3">GMP synthase (Glutamine-hydrolyzing), N-terminal domain or A subunit</fullName>
    </submittedName>
</protein>
<accession>A0A521EAZ3</accession>
<dbReference type="FunFam" id="3.40.50.880:FF:000003">
    <property type="entry name" value="Anthranilate synthase component II"/>
    <property type="match status" value="1"/>
</dbReference>
<dbReference type="NCBIfam" id="TIGR00566">
    <property type="entry name" value="trpG_papA"/>
    <property type="match status" value="1"/>
</dbReference>
<reference evidence="3 4" key="1">
    <citation type="submission" date="2017-05" db="EMBL/GenBank/DDBJ databases">
        <authorList>
            <person name="Varghese N."/>
            <person name="Submissions S."/>
        </authorList>
    </citation>
    <scope>NUCLEOTIDE SEQUENCE [LARGE SCALE GENOMIC DNA]</scope>
    <source>
        <strain evidence="3 4">DSM 45474</strain>
    </source>
</reference>
<dbReference type="InterPro" id="IPR029062">
    <property type="entry name" value="Class_I_gatase-like"/>
</dbReference>
<dbReference type="EMBL" id="FXTI01000008">
    <property type="protein sequence ID" value="SMO80631.1"/>
    <property type="molecule type" value="Genomic_DNA"/>
</dbReference>
<evidence type="ECO:0000313" key="3">
    <source>
        <dbReference type="EMBL" id="SMO80631.1"/>
    </source>
</evidence>
<dbReference type="PROSITE" id="PS51273">
    <property type="entry name" value="GATASE_TYPE_1"/>
    <property type="match status" value="1"/>
</dbReference>
<dbReference type="Gene3D" id="3.40.50.880">
    <property type="match status" value="1"/>
</dbReference>
<evidence type="ECO:0000259" key="2">
    <source>
        <dbReference type="Pfam" id="PF00117"/>
    </source>
</evidence>
<dbReference type="CDD" id="cd01743">
    <property type="entry name" value="GATase1_Anthranilate_Synthase"/>
    <property type="match status" value="1"/>
</dbReference>
<evidence type="ECO:0000313" key="4">
    <source>
        <dbReference type="Proteomes" id="UP000315636"/>
    </source>
</evidence>
<dbReference type="PRINTS" id="PR00099">
    <property type="entry name" value="CPSGATASE"/>
</dbReference>
<feature type="domain" description="Glutamine amidotransferase" evidence="2">
    <location>
        <begin position="100"/>
        <end position="282"/>
    </location>
</feature>
<dbReference type="GO" id="GO:0004049">
    <property type="term" value="F:anthranilate synthase activity"/>
    <property type="evidence" value="ECO:0007669"/>
    <property type="project" value="TreeGrafter"/>
</dbReference>
<evidence type="ECO:0000256" key="1">
    <source>
        <dbReference type="ARBA" id="ARBA00022962"/>
    </source>
</evidence>
<dbReference type="PANTHER" id="PTHR43418">
    <property type="entry name" value="MULTIFUNCTIONAL TRYPTOPHAN BIOSYNTHESIS PROTEIN-RELATED"/>
    <property type="match status" value="1"/>
</dbReference>
<dbReference type="InterPro" id="IPR050472">
    <property type="entry name" value="Anth_synth/Amidotransfase"/>
</dbReference>
<keyword evidence="4" id="KW-1185">Reference proteome</keyword>
<keyword evidence="1" id="KW-0315">Glutamine amidotransferase</keyword>
<gene>
    <name evidence="3" type="ORF">SAMN06264849_108129</name>
</gene>
<proteinExistence type="predicted"/>
<dbReference type="GO" id="GO:0000162">
    <property type="term" value="P:L-tryptophan biosynthetic process"/>
    <property type="evidence" value="ECO:0007669"/>
    <property type="project" value="TreeGrafter"/>
</dbReference>
<dbReference type="SUPFAM" id="SSF52317">
    <property type="entry name" value="Class I glutamine amidotransferase-like"/>
    <property type="match status" value="1"/>
</dbReference>
<dbReference type="Pfam" id="PF00117">
    <property type="entry name" value="GATase"/>
    <property type="match status" value="1"/>
</dbReference>
<dbReference type="Proteomes" id="UP000315636">
    <property type="component" value="Unassembled WGS sequence"/>
</dbReference>
<organism evidence="3 4">
    <name type="scientific">Melghirimyces algeriensis</name>
    <dbReference type="NCBI Taxonomy" id="910412"/>
    <lineage>
        <taxon>Bacteria</taxon>
        <taxon>Bacillati</taxon>
        <taxon>Bacillota</taxon>
        <taxon>Bacilli</taxon>
        <taxon>Bacillales</taxon>
        <taxon>Thermoactinomycetaceae</taxon>
        <taxon>Melghirimyces</taxon>
    </lineage>
</organism>
<dbReference type="PRINTS" id="PR00097">
    <property type="entry name" value="ANTSNTHASEII"/>
</dbReference>
<dbReference type="InterPro" id="IPR006221">
    <property type="entry name" value="TrpG/PapA_dom"/>
</dbReference>